<dbReference type="GeneID" id="29124454"/>
<organism evidence="1 2">
    <name type="scientific">Salmonella phage BP63</name>
    <dbReference type="NCBI Taxonomy" id="1543205"/>
    <lineage>
        <taxon>Viruses</taxon>
        <taxon>Duplodnaviria</taxon>
        <taxon>Heunggongvirae</taxon>
        <taxon>Uroviricota</taxon>
        <taxon>Caudoviricetes</taxon>
        <taxon>Rosemountvirus</taxon>
        <taxon>Rosemountvirus BP63</taxon>
    </lineage>
</organism>
<dbReference type="EMBL" id="KM366099">
    <property type="protein sequence ID" value="AIT13897.1"/>
    <property type="molecule type" value="Genomic_DNA"/>
</dbReference>
<dbReference type="KEGG" id="vg:29124454"/>
<dbReference type="RefSeq" id="YP_009302995.1">
    <property type="nucleotide sequence ID" value="NC_031250.1"/>
</dbReference>
<evidence type="ECO:0000313" key="1">
    <source>
        <dbReference type="EMBL" id="AIT13897.1"/>
    </source>
</evidence>
<gene>
    <name evidence="1" type="ORF">BP63_76</name>
</gene>
<proteinExistence type="predicted"/>
<dbReference type="OrthoDB" id="941at10239"/>
<dbReference type="Proteomes" id="UP000203504">
    <property type="component" value="Segment"/>
</dbReference>
<reference evidence="2" key="1">
    <citation type="submission" date="2014-08" db="EMBL/GenBank/DDBJ databases">
        <authorList>
            <person name="Mandeville R."/>
        </authorList>
    </citation>
    <scope>NUCLEOTIDE SEQUENCE [LARGE SCALE GENOMIC DNA]</scope>
</reference>
<sequence length="844" mass="95842">MTMTSQPSDILGLKYFKPEGIPQVFKDMKRWAIFELTYEDETLEVQSKPKKPARAPSGRSFSTTVPEEWMTFDDALTRCIRNREMKIKAVQGNITFVPALIVPRQWYFVDLDNHEDNPDIEATHKAIIEGTRGAYAETSISGKGQHIAIPLPWTAATSKEKDDQLDIKIQKAEMFLVMTGNVLSEFNANPVSAREWHAAIEKFFLESSAPDIDVEFEQDEDCGEEYDKELYEQLADNTRWALEHYLSDYAPDGVGVSNDGSERLSRILKDLLRVTRNYEVTQRIFMASKAAAYEGRRPSRHNLSVDKYHQWFSRVGKTVLKEMQRDGLFVKTKFALDINKELAKNSGVSLAENVEFKVNDDILPSDVFVRTAPSGFKRLIAEIQDNISPANRVNDYAIGTALNILSNCAGRKYVCPVGGHANFLVTNIILVGGSSIGKSLYTELFPQIQASVPDTSPISLNRIPREQTFATRTFAELMSNPSYHSVQLFYPEFGLALGSGLRMNPNNPDNFQKALMDASTKRKVGGILTGIKRANADNDVKTVSEPCYSILGDSTQELILDNTRKQDFSSGFLPRFLFIPNYERAEFAKPEKVGRRQQIRRTQFSKELIEKLEAIAYVNAIPPNGKLRHDPIPIYDESDDDDFLYEYQCNINDMRQYYRDNEVASAFVGRMGEYVFNIAALIGLLDNWDAPVMTRDNIEWAYKYVLRCITAWVNNTSRIVAPPTTNAEVVDGFLKVYRDILALYAKSGWNGIVKHYPEGVVRSIREEHLQMNGLSIYAIRQSLSWFKSNYGFNITANNKVIDGMLQDMIDQDYLAVQIYKPTRGRTANIYCLTERGYDTAKKLK</sequence>
<accession>A0A140XGA7</accession>
<evidence type="ECO:0000313" key="2">
    <source>
        <dbReference type="Proteomes" id="UP000203504"/>
    </source>
</evidence>
<keyword evidence="2" id="KW-1185">Reference proteome</keyword>
<name>A0A140XGA7_9CAUD</name>
<protein>
    <submittedName>
        <fullName evidence="1">Primase</fullName>
    </submittedName>
</protein>